<dbReference type="InterPro" id="IPR029060">
    <property type="entry name" value="PIN-like_dom_sf"/>
</dbReference>
<dbReference type="OrthoDB" id="25987at2759"/>
<dbReference type="InterPro" id="IPR026832">
    <property type="entry name" value="Asteroid"/>
</dbReference>
<dbReference type="GO" id="GO:0004518">
    <property type="term" value="F:nuclease activity"/>
    <property type="evidence" value="ECO:0007669"/>
    <property type="project" value="InterPro"/>
</dbReference>
<dbReference type="PANTHER" id="PTHR15665:SF1">
    <property type="entry name" value="PROTEIN ASTEROID HOMOLOG 1"/>
    <property type="match status" value="1"/>
</dbReference>
<dbReference type="FunCoup" id="A0A6J2YDK8">
    <property type="interactions" value="657"/>
</dbReference>
<dbReference type="SUPFAM" id="SSF88723">
    <property type="entry name" value="PIN domain-like"/>
    <property type="match status" value="1"/>
</dbReference>
<feature type="compositionally biased region" description="Basic and acidic residues" evidence="2">
    <location>
        <begin position="383"/>
        <end position="392"/>
    </location>
</feature>
<gene>
    <name evidence="6" type="primary">LOC115886442</name>
</gene>
<dbReference type="KEGG" id="soy:115886442"/>
<keyword evidence="5" id="KW-1185">Reference proteome</keyword>
<evidence type="ECO:0000256" key="3">
    <source>
        <dbReference type="SAM" id="Phobius"/>
    </source>
</evidence>
<dbReference type="RefSeq" id="XP_030761451.1">
    <property type="nucleotide sequence ID" value="XM_030905591.1"/>
</dbReference>
<feature type="transmembrane region" description="Helical" evidence="3">
    <location>
        <begin position="541"/>
        <end position="562"/>
    </location>
</feature>
<evidence type="ECO:0000259" key="4">
    <source>
        <dbReference type="Pfam" id="PF00752"/>
    </source>
</evidence>
<comment type="similarity">
    <text evidence="1">Belongs to the asteroid family.</text>
</comment>
<keyword evidence="3" id="KW-0812">Transmembrane</keyword>
<feature type="domain" description="XPG N-terminal" evidence="4">
    <location>
        <begin position="1"/>
        <end position="96"/>
    </location>
</feature>
<dbReference type="InterPro" id="IPR006085">
    <property type="entry name" value="XPG_DNA_repair_N"/>
</dbReference>
<evidence type="ECO:0000313" key="6">
    <source>
        <dbReference type="RefSeq" id="XP_030761451.1"/>
    </source>
</evidence>
<evidence type="ECO:0000313" key="5">
    <source>
        <dbReference type="Proteomes" id="UP000504635"/>
    </source>
</evidence>
<protein>
    <submittedName>
        <fullName evidence="6">Protein asteroid-like</fullName>
    </submittedName>
</protein>
<feature type="compositionally biased region" description="Acidic residues" evidence="2">
    <location>
        <begin position="342"/>
        <end position="367"/>
    </location>
</feature>
<sequence length="764" mass="89233">MGVRGLTTFINNRSHLYLKEYKLHDCKVVLDGNSIASNLYKWHCKCNDCFGGDYDKFANVIYSFFDLLRQCNITPYVIFDGGYEKRKLATVISRMKNKIMAANHLSSATEGSESVFPLFLREVFLDVVLELGIKTARCEFEGDMEISKIAKVLDCPVLSYDSDFYIFGCLYIPFSTVELVAKKGNDLTNKKSFLYIPCKIYNIESFLKSYGGLDRSNLPLLAVILGNDYVKGTLFNPFLRNLKIQKCTANQSDQQKRIKSLIYWLQNETVETAIKTVLSRFKSCKRQYILKKIKEAMKGYYEVNSELLEYLGIKVEIEKDSLQLEFTEIERKLENYYFNPKDEDESDDAVEDTEDRESETENIEDKDESVSDNAGEDSEDCEERQSETEDIENKNKEDLIYNIFLQNFQKCQYPSSFMDMIVQNKYYCIPQVEDAKSEHSHVFSLDILSFIYQVLTPTHFKSLIVVSRCGRTGIRYSKLPQSSENLYTFEDIQVRNLSERKQILFEVLKIDPLNLDKLPTEWHLFLVSLQYALQKGSFDKALIISLILCFYVLNYIDTVLGFSRSTKTFEKKFNNYKNSNINKNEIIKNDDTSLQDISLKDCMFFMNKVISYFQMDLKLKTNYRLYDKTLVHSMSQLQSIFLHVKYLNSLLNLPFENLKIHKIFDGTFVYNMTNNLRKRTNIENYLEQFLNDCPGILNKIKFILNRIEYLFTSSNLEVIQKLKRKKRKKQVKHIGEETACIEENEESDEGFIDPNNLYSLLNNS</sequence>
<dbReference type="AlphaFoldDB" id="A0A6J2YDK8"/>
<proteinExistence type="inferred from homology"/>
<feature type="region of interest" description="Disordered" evidence="2">
    <location>
        <begin position="337"/>
        <end position="392"/>
    </location>
</feature>
<dbReference type="Pfam" id="PF00752">
    <property type="entry name" value="XPG_N"/>
    <property type="match status" value="1"/>
</dbReference>
<evidence type="ECO:0000256" key="1">
    <source>
        <dbReference type="ARBA" id="ARBA00007398"/>
    </source>
</evidence>
<dbReference type="PANTHER" id="PTHR15665">
    <property type="entry name" value="ASTEROID PROTEIN"/>
    <property type="match status" value="1"/>
</dbReference>
<reference evidence="6" key="1">
    <citation type="submission" date="2025-08" db="UniProtKB">
        <authorList>
            <consortium name="RefSeq"/>
        </authorList>
    </citation>
    <scope>IDENTIFICATION</scope>
    <source>
        <tissue evidence="6">Gonads</tissue>
    </source>
</reference>
<dbReference type="Proteomes" id="UP000504635">
    <property type="component" value="Unplaced"/>
</dbReference>
<dbReference type="InParanoid" id="A0A6J2YDK8"/>
<keyword evidence="3" id="KW-1133">Transmembrane helix</keyword>
<dbReference type="GeneID" id="115886442"/>
<name>A0A6J2YDK8_SITOR</name>
<accession>A0A6J2YDK8</accession>
<keyword evidence="3" id="KW-0472">Membrane</keyword>
<dbReference type="Gene3D" id="3.40.50.1010">
    <property type="entry name" value="5'-nuclease"/>
    <property type="match status" value="1"/>
</dbReference>
<organism evidence="5 6">
    <name type="scientific">Sitophilus oryzae</name>
    <name type="common">Rice weevil</name>
    <name type="synonym">Curculio oryzae</name>
    <dbReference type="NCBI Taxonomy" id="7048"/>
    <lineage>
        <taxon>Eukaryota</taxon>
        <taxon>Metazoa</taxon>
        <taxon>Ecdysozoa</taxon>
        <taxon>Arthropoda</taxon>
        <taxon>Hexapoda</taxon>
        <taxon>Insecta</taxon>
        <taxon>Pterygota</taxon>
        <taxon>Neoptera</taxon>
        <taxon>Endopterygota</taxon>
        <taxon>Coleoptera</taxon>
        <taxon>Polyphaga</taxon>
        <taxon>Cucujiformia</taxon>
        <taxon>Curculionidae</taxon>
        <taxon>Dryophthorinae</taxon>
        <taxon>Sitophilus</taxon>
    </lineage>
</organism>
<evidence type="ECO:0000256" key="2">
    <source>
        <dbReference type="SAM" id="MobiDB-lite"/>
    </source>
</evidence>